<dbReference type="EMBL" id="WTZA01000001">
    <property type="protein sequence ID" value="MXO75609.1"/>
    <property type="molecule type" value="Genomic_DNA"/>
</dbReference>
<evidence type="ECO:0000256" key="1">
    <source>
        <dbReference type="SAM" id="MobiDB-lite"/>
    </source>
</evidence>
<sequence>MPPASPKACAAPSTATPPGQAQKEVSVNAALARADILLHPAIEGESAAPPASPRDGECWPVAADGTGAFAGHAGELASFTLGQWHFTPPFPGLRVHDRAAGQAIVFLDSWQRVPQPALPAGGAVVDAEARAAIAELVRALCNTAIFPAQGPGTNP</sequence>
<gene>
    <name evidence="2" type="ORF">GRI40_10310</name>
</gene>
<dbReference type="OrthoDB" id="564699at2"/>
<name>A0A6I4TDE4_9SPHN</name>
<evidence type="ECO:0000313" key="2">
    <source>
        <dbReference type="EMBL" id="MXO75609.1"/>
    </source>
</evidence>
<organism evidence="2 3">
    <name type="scientific">Tsuneonella aeria</name>
    <dbReference type="NCBI Taxonomy" id="1837929"/>
    <lineage>
        <taxon>Bacteria</taxon>
        <taxon>Pseudomonadati</taxon>
        <taxon>Pseudomonadota</taxon>
        <taxon>Alphaproteobacteria</taxon>
        <taxon>Sphingomonadales</taxon>
        <taxon>Erythrobacteraceae</taxon>
        <taxon>Tsuneonella</taxon>
    </lineage>
</organism>
<accession>A0A6I4TDE4</accession>
<feature type="region of interest" description="Disordered" evidence="1">
    <location>
        <begin position="1"/>
        <end position="26"/>
    </location>
</feature>
<dbReference type="Proteomes" id="UP000439522">
    <property type="component" value="Unassembled WGS sequence"/>
</dbReference>
<proteinExistence type="predicted"/>
<comment type="caution">
    <text evidence="2">The sequence shown here is derived from an EMBL/GenBank/DDBJ whole genome shotgun (WGS) entry which is preliminary data.</text>
</comment>
<feature type="compositionally biased region" description="Low complexity" evidence="1">
    <location>
        <begin position="1"/>
        <end position="18"/>
    </location>
</feature>
<evidence type="ECO:0000313" key="3">
    <source>
        <dbReference type="Proteomes" id="UP000439522"/>
    </source>
</evidence>
<dbReference type="InterPro" id="IPR021251">
    <property type="entry name" value="DUF2793"/>
</dbReference>
<dbReference type="Pfam" id="PF10983">
    <property type="entry name" value="DUF2793"/>
    <property type="match status" value="1"/>
</dbReference>
<dbReference type="AlphaFoldDB" id="A0A6I4TDE4"/>
<reference evidence="2 3" key="1">
    <citation type="submission" date="2019-12" db="EMBL/GenBank/DDBJ databases">
        <title>Genomic-based taxomic classification of the family Erythrobacteraceae.</title>
        <authorList>
            <person name="Xu L."/>
        </authorList>
    </citation>
    <scope>NUCLEOTIDE SEQUENCE [LARGE SCALE GENOMIC DNA]</scope>
    <source>
        <strain evidence="2 3">100921-2</strain>
    </source>
</reference>
<keyword evidence="3" id="KW-1185">Reference proteome</keyword>
<protein>
    <submittedName>
        <fullName evidence="2">DUF2793 domain-containing protein</fullName>
    </submittedName>
</protein>